<keyword evidence="1" id="KW-1133">Transmembrane helix</keyword>
<name>A0A1Y2IDI9_TRAC3</name>
<evidence type="ECO:0000256" key="1">
    <source>
        <dbReference type="SAM" id="Phobius"/>
    </source>
</evidence>
<protein>
    <submittedName>
        <fullName evidence="2">Uncharacterized protein</fullName>
    </submittedName>
</protein>
<gene>
    <name evidence="2" type="ORF">PYCCODRAFT_1438616</name>
</gene>
<evidence type="ECO:0000313" key="3">
    <source>
        <dbReference type="Proteomes" id="UP000193067"/>
    </source>
</evidence>
<keyword evidence="1" id="KW-0812">Transmembrane</keyword>
<feature type="transmembrane region" description="Helical" evidence="1">
    <location>
        <begin position="127"/>
        <end position="152"/>
    </location>
</feature>
<accession>A0A1Y2IDI9</accession>
<keyword evidence="3" id="KW-1185">Reference proteome</keyword>
<reference evidence="2 3" key="1">
    <citation type="journal article" date="2015" name="Biotechnol. Biofuels">
        <title>Enhanced degradation of softwood versus hardwood by the white-rot fungus Pycnoporus coccineus.</title>
        <authorList>
            <person name="Couturier M."/>
            <person name="Navarro D."/>
            <person name="Chevret D."/>
            <person name="Henrissat B."/>
            <person name="Piumi F."/>
            <person name="Ruiz-Duenas F.J."/>
            <person name="Martinez A.T."/>
            <person name="Grigoriev I.V."/>
            <person name="Riley R."/>
            <person name="Lipzen A."/>
            <person name="Berrin J.G."/>
            <person name="Master E.R."/>
            <person name="Rosso M.N."/>
        </authorList>
    </citation>
    <scope>NUCLEOTIDE SEQUENCE [LARGE SCALE GENOMIC DNA]</scope>
    <source>
        <strain evidence="2 3">BRFM310</strain>
    </source>
</reference>
<dbReference type="Proteomes" id="UP000193067">
    <property type="component" value="Unassembled WGS sequence"/>
</dbReference>
<evidence type="ECO:0000313" key="2">
    <source>
        <dbReference type="EMBL" id="OSC99214.1"/>
    </source>
</evidence>
<dbReference type="EMBL" id="KZ084130">
    <property type="protein sequence ID" value="OSC99214.1"/>
    <property type="molecule type" value="Genomic_DNA"/>
</dbReference>
<keyword evidence="1" id="KW-0472">Membrane</keyword>
<organism evidence="2 3">
    <name type="scientific">Trametes coccinea (strain BRFM310)</name>
    <name type="common">Pycnoporus coccineus</name>
    <dbReference type="NCBI Taxonomy" id="1353009"/>
    <lineage>
        <taxon>Eukaryota</taxon>
        <taxon>Fungi</taxon>
        <taxon>Dikarya</taxon>
        <taxon>Basidiomycota</taxon>
        <taxon>Agaricomycotina</taxon>
        <taxon>Agaricomycetes</taxon>
        <taxon>Polyporales</taxon>
        <taxon>Polyporaceae</taxon>
        <taxon>Trametes</taxon>
    </lineage>
</organism>
<proteinExistence type="predicted"/>
<dbReference type="AlphaFoldDB" id="A0A1Y2IDI9"/>
<sequence>MSLSCVVAAARGAAITSASSRPLRSFARIRPCLLPALATHARNEKTAIDPDSLARSLLRPGPPMRIARNFSSGGNAARAVCQTTAATSQSPDACMHACVCLWYRMVFIRPIPNVCRFRQPACFRVSYIFLLSFFVPALAIIVGATNGTVIFLSPLTTRACR</sequence>